<proteinExistence type="predicted"/>
<evidence type="ECO:0000313" key="1">
    <source>
        <dbReference type="EMBL" id="MBW81178.1"/>
    </source>
</evidence>
<organism evidence="1">
    <name type="scientific">Rhizophora mucronata</name>
    <name type="common">Asiatic mangrove</name>
    <dbReference type="NCBI Taxonomy" id="61149"/>
    <lineage>
        <taxon>Eukaryota</taxon>
        <taxon>Viridiplantae</taxon>
        <taxon>Streptophyta</taxon>
        <taxon>Embryophyta</taxon>
        <taxon>Tracheophyta</taxon>
        <taxon>Spermatophyta</taxon>
        <taxon>Magnoliopsida</taxon>
        <taxon>eudicotyledons</taxon>
        <taxon>Gunneridae</taxon>
        <taxon>Pentapetalae</taxon>
        <taxon>rosids</taxon>
        <taxon>fabids</taxon>
        <taxon>Malpighiales</taxon>
        <taxon>Rhizophoraceae</taxon>
        <taxon>Rhizophora</taxon>
    </lineage>
</organism>
<reference evidence="1" key="1">
    <citation type="submission" date="2018-02" db="EMBL/GenBank/DDBJ databases">
        <title>Rhizophora mucronata_Transcriptome.</title>
        <authorList>
            <person name="Meera S.P."/>
            <person name="Sreeshan A."/>
            <person name="Augustine A."/>
        </authorList>
    </citation>
    <scope>NUCLEOTIDE SEQUENCE</scope>
    <source>
        <tissue evidence="1">Leaf</tissue>
    </source>
</reference>
<protein>
    <submittedName>
        <fullName evidence="1">Uncharacterized protein</fullName>
    </submittedName>
</protein>
<dbReference type="AlphaFoldDB" id="A0A2P2IIX4"/>
<dbReference type="EMBL" id="GGEC01000695">
    <property type="protein sequence ID" value="MBW81178.1"/>
    <property type="molecule type" value="Transcribed_RNA"/>
</dbReference>
<accession>A0A2P2IIX4</accession>
<sequence>MNESNHYRFTSGDNRPMTSKIILLQLLSNSAVEKVGFDIWRVKNAVVGSLLDLTYGDYC</sequence>
<name>A0A2P2IIX4_RHIMU</name>